<name>A0A1J4MCX6_9CRYT</name>
<protein>
    <submittedName>
        <fullName evidence="1">Uncharacterized protein</fullName>
    </submittedName>
</protein>
<accession>A0A1J4MCX6</accession>
<dbReference type="GeneID" id="39978214"/>
<dbReference type="EMBL" id="LRBP01000025">
    <property type="protein sequence ID" value="OII72090.1"/>
    <property type="molecule type" value="Genomic_DNA"/>
</dbReference>
<comment type="caution">
    <text evidence="1">The sequence shown here is derived from an EMBL/GenBank/DDBJ whole genome shotgun (WGS) entry which is preliminary data.</text>
</comment>
<dbReference type="AlphaFoldDB" id="A0A1J4MCX6"/>
<keyword evidence="2" id="KW-1185">Reference proteome</keyword>
<dbReference type="VEuPathDB" id="CryptoDB:cubi_01423"/>
<evidence type="ECO:0000313" key="2">
    <source>
        <dbReference type="Proteomes" id="UP000186176"/>
    </source>
</evidence>
<sequence>MSVSLKNNDESIFQDNQRRNLNVMIKIIKNKILNKSNQIIARRNNANNYTSSIKINEISLYENSAIKDDKYSHLSVVPVKNRFKSFSMKNEFENNEISLKGTSNHTKQKKNFFKRKKSEEISNIHEKKLTFKDLLEQIESARNMGEERINRANKYYNKLMSYVKYHAIDEVVEFILNFLSREEISLLINYNFEHVFFSNSQETCLFEVYLQTRSKISNKIIDQEDNLFKFEEILDKKYSENEESEENFSGYFIDAFSNLKVQDEDLDGFLNSIGTSNLFIEFSIEYLVSRTCNVSLEINKTVVDCIKKEIIDINTGMYKGVNRELFN</sequence>
<proteinExistence type="predicted"/>
<evidence type="ECO:0000313" key="1">
    <source>
        <dbReference type="EMBL" id="OII72090.1"/>
    </source>
</evidence>
<dbReference type="RefSeq" id="XP_028873662.1">
    <property type="nucleotide sequence ID" value="XM_029018435.1"/>
</dbReference>
<dbReference type="Proteomes" id="UP000186176">
    <property type="component" value="Unassembled WGS sequence"/>
</dbReference>
<reference evidence="1 2" key="1">
    <citation type="submission" date="2016-10" db="EMBL/GenBank/DDBJ databases">
        <title>Reductive evolution of mitochondrial metabolism and differential evolution of invasion-related proteins in Cryptosporidium.</title>
        <authorList>
            <person name="Liu S."/>
            <person name="Roellig D.M."/>
            <person name="Guo Y."/>
            <person name="Li N."/>
            <person name="Frace M.A."/>
            <person name="Tang K."/>
            <person name="Zhang L."/>
            <person name="Feng Y."/>
            <person name="Xiao L."/>
        </authorList>
    </citation>
    <scope>NUCLEOTIDE SEQUENCE [LARGE SCALE GENOMIC DNA]</scope>
    <source>
        <strain evidence="1">39726</strain>
    </source>
</reference>
<organism evidence="1 2">
    <name type="scientific">Cryptosporidium ubiquitum</name>
    <dbReference type="NCBI Taxonomy" id="857276"/>
    <lineage>
        <taxon>Eukaryota</taxon>
        <taxon>Sar</taxon>
        <taxon>Alveolata</taxon>
        <taxon>Apicomplexa</taxon>
        <taxon>Conoidasida</taxon>
        <taxon>Coccidia</taxon>
        <taxon>Eucoccidiorida</taxon>
        <taxon>Eimeriorina</taxon>
        <taxon>Cryptosporidiidae</taxon>
        <taxon>Cryptosporidium</taxon>
    </lineage>
</organism>
<dbReference type="OrthoDB" id="342255at2759"/>
<gene>
    <name evidence="1" type="ORF">cubi_01423</name>
</gene>